<dbReference type="EMBL" id="JBHSGA010000015">
    <property type="protein sequence ID" value="MFC4526715.1"/>
    <property type="molecule type" value="Genomic_DNA"/>
</dbReference>
<feature type="transmembrane region" description="Helical" evidence="1">
    <location>
        <begin position="12"/>
        <end position="33"/>
    </location>
</feature>
<gene>
    <name evidence="2" type="ORF">ACFO5W_08705</name>
</gene>
<name>A0ABV9C157_9GAMM</name>
<protein>
    <submittedName>
        <fullName evidence="2">DUF4386 domain-containing protein</fullName>
    </submittedName>
</protein>
<sequence length="235" mass="25956">MTLKRTARIAGLWYLGFTLGPFYLLYVPSQTVVRNDAAATAARVLGHETLFRWGMLAETLGAFIFVGLGLALYRLFVGVDRHRARQLVALVLVSSSLGLLTVLFNAAALLVFRGGEPFAAFDDPMRTAVGMLLIRMHGQANGINQMFWGLWLLPFGSLVVSSGFLPRWLGYWLLLDGVAWVALSVAWFLAPDYQDHLFLYLQPVFLAELAAMLWLLIMGAREGRPLAAAEARGPV</sequence>
<feature type="transmembrane region" description="Helical" evidence="1">
    <location>
        <begin position="87"/>
        <end position="112"/>
    </location>
</feature>
<comment type="caution">
    <text evidence="2">The sequence shown here is derived from an EMBL/GenBank/DDBJ whole genome shotgun (WGS) entry which is preliminary data.</text>
</comment>
<dbReference type="Pfam" id="PF14329">
    <property type="entry name" value="DUF4386"/>
    <property type="match status" value="1"/>
</dbReference>
<feature type="transmembrane region" description="Helical" evidence="1">
    <location>
        <begin position="53"/>
        <end position="75"/>
    </location>
</feature>
<feature type="transmembrane region" description="Helical" evidence="1">
    <location>
        <begin position="197"/>
        <end position="217"/>
    </location>
</feature>
<proteinExistence type="predicted"/>
<dbReference type="InterPro" id="IPR025495">
    <property type="entry name" value="DUF4386"/>
</dbReference>
<keyword evidence="3" id="KW-1185">Reference proteome</keyword>
<keyword evidence="1" id="KW-0472">Membrane</keyword>
<accession>A0ABV9C157</accession>
<dbReference type="Proteomes" id="UP001595961">
    <property type="component" value="Unassembled WGS sequence"/>
</dbReference>
<feature type="transmembrane region" description="Helical" evidence="1">
    <location>
        <begin position="146"/>
        <end position="165"/>
    </location>
</feature>
<feature type="transmembrane region" description="Helical" evidence="1">
    <location>
        <begin position="171"/>
        <end position="190"/>
    </location>
</feature>
<evidence type="ECO:0000313" key="2">
    <source>
        <dbReference type="EMBL" id="MFC4526715.1"/>
    </source>
</evidence>
<evidence type="ECO:0000256" key="1">
    <source>
        <dbReference type="SAM" id="Phobius"/>
    </source>
</evidence>
<evidence type="ECO:0000313" key="3">
    <source>
        <dbReference type="Proteomes" id="UP001595961"/>
    </source>
</evidence>
<keyword evidence="1" id="KW-1133">Transmembrane helix</keyword>
<organism evidence="2 3">
    <name type="scientific">Dyella halodurans</name>
    <dbReference type="NCBI Taxonomy" id="1920171"/>
    <lineage>
        <taxon>Bacteria</taxon>
        <taxon>Pseudomonadati</taxon>
        <taxon>Pseudomonadota</taxon>
        <taxon>Gammaproteobacteria</taxon>
        <taxon>Lysobacterales</taxon>
        <taxon>Rhodanobacteraceae</taxon>
        <taxon>Dyella</taxon>
    </lineage>
</organism>
<dbReference type="RefSeq" id="WP_266152419.1">
    <property type="nucleotide sequence ID" value="NZ_CP064028.1"/>
</dbReference>
<reference evidence="3" key="1">
    <citation type="journal article" date="2019" name="Int. J. Syst. Evol. Microbiol.">
        <title>The Global Catalogue of Microorganisms (GCM) 10K type strain sequencing project: providing services to taxonomists for standard genome sequencing and annotation.</title>
        <authorList>
            <consortium name="The Broad Institute Genomics Platform"/>
            <consortium name="The Broad Institute Genome Sequencing Center for Infectious Disease"/>
            <person name="Wu L."/>
            <person name="Ma J."/>
        </authorList>
    </citation>
    <scope>NUCLEOTIDE SEQUENCE [LARGE SCALE GENOMIC DNA]</scope>
    <source>
        <strain evidence="3">CCM 4481</strain>
    </source>
</reference>
<keyword evidence="1" id="KW-0812">Transmembrane</keyword>